<keyword evidence="6 10" id="KW-0472">Membrane</keyword>
<keyword evidence="13" id="KW-1185">Reference proteome</keyword>
<proteinExistence type="predicted"/>
<dbReference type="PROSITE" id="PS50262">
    <property type="entry name" value="G_PROTEIN_RECEP_F1_2"/>
    <property type="match status" value="1"/>
</dbReference>
<feature type="transmembrane region" description="Helical" evidence="10">
    <location>
        <begin position="155"/>
        <end position="176"/>
    </location>
</feature>
<evidence type="ECO:0000256" key="10">
    <source>
        <dbReference type="SAM" id="Phobius"/>
    </source>
</evidence>
<comment type="caution">
    <text evidence="12">The sequence shown here is derived from an EMBL/GenBank/DDBJ whole genome shotgun (WGS) entry which is preliminary data.</text>
</comment>
<keyword evidence="3 10" id="KW-0812">Transmembrane</keyword>
<reference evidence="12 13" key="1">
    <citation type="journal article" date="2021" name="Elife">
        <title>Chloroplast acquisition without the gene transfer in kleptoplastic sea slugs, Plakobranchus ocellatus.</title>
        <authorList>
            <person name="Maeda T."/>
            <person name="Takahashi S."/>
            <person name="Yoshida T."/>
            <person name="Shimamura S."/>
            <person name="Takaki Y."/>
            <person name="Nagai Y."/>
            <person name="Toyoda A."/>
            <person name="Suzuki Y."/>
            <person name="Arimoto A."/>
            <person name="Ishii H."/>
            <person name="Satoh N."/>
            <person name="Nishiyama T."/>
            <person name="Hasebe M."/>
            <person name="Maruyama T."/>
            <person name="Minagawa J."/>
            <person name="Obokata J."/>
            <person name="Shigenobu S."/>
        </authorList>
    </citation>
    <scope>NUCLEOTIDE SEQUENCE [LARGE SCALE GENOMIC DNA]</scope>
</reference>
<evidence type="ECO:0000313" key="12">
    <source>
        <dbReference type="EMBL" id="GFN85458.1"/>
    </source>
</evidence>
<dbReference type="PANTHER" id="PTHR24248:SF195">
    <property type="entry name" value="D(1) DOPAMINE RECEPTOR-LIKE"/>
    <property type="match status" value="1"/>
</dbReference>
<evidence type="ECO:0000256" key="7">
    <source>
        <dbReference type="ARBA" id="ARBA00023170"/>
    </source>
</evidence>
<evidence type="ECO:0000256" key="5">
    <source>
        <dbReference type="ARBA" id="ARBA00023040"/>
    </source>
</evidence>
<evidence type="ECO:0000256" key="1">
    <source>
        <dbReference type="ARBA" id="ARBA00004651"/>
    </source>
</evidence>
<dbReference type="GO" id="GO:0005886">
    <property type="term" value="C:plasma membrane"/>
    <property type="evidence" value="ECO:0007669"/>
    <property type="project" value="UniProtKB-SubCell"/>
</dbReference>
<evidence type="ECO:0000256" key="8">
    <source>
        <dbReference type="ARBA" id="ARBA00023224"/>
    </source>
</evidence>
<dbReference type="SUPFAM" id="SSF81321">
    <property type="entry name" value="Family A G protein-coupled receptor-like"/>
    <property type="match status" value="1"/>
</dbReference>
<keyword evidence="5" id="KW-0297">G-protein coupled receptor</keyword>
<feature type="transmembrane region" description="Helical" evidence="10">
    <location>
        <begin position="76"/>
        <end position="96"/>
    </location>
</feature>
<evidence type="ECO:0000256" key="6">
    <source>
        <dbReference type="ARBA" id="ARBA00023136"/>
    </source>
</evidence>
<feature type="compositionally biased region" description="Basic residues" evidence="9">
    <location>
        <begin position="198"/>
        <end position="208"/>
    </location>
</feature>
<keyword evidence="8" id="KW-0807">Transducer</keyword>
<dbReference type="Pfam" id="PF00001">
    <property type="entry name" value="7tm_1"/>
    <property type="match status" value="2"/>
</dbReference>
<keyword evidence="4 10" id="KW-1133">Transmembrane helix</keyword>
<accession>A0AAV3YTU0</accession>
<sequence>MAVTDALLGAVIMPLAALETMNNGILRFGSLGCNIYIFLDMILSTTSIYHVVCMAGDRYLAVCKPFLHRKLSVRTAVVAIVFCWTVPICMVLLLQAPGAYSKRIEDFVDPSCSSISQPSGTIENINLSQSTPNQTTEPRQIYTCAYKLDSTIQTIAVLISFYIPFIVITTLYSLILRELKKISDRRLLLQGKSTIRRKNSQKGKRLKKEKSEEDILSASESNPLPSHHTREKISASSKRLHQCCPLVKGNKRQVLSNPEQKNPSTILLENGNRQKKEDIRGQNLTHHHTSSLNEEIDTNPSDMSKNVTMANSSLETQSNHVGEIRPACRKNLNVGYIKTQSLSGNSKPNGCDVASISLTGKVNSREFVATKETSKSVYKATGPEKTKIGKVDYKHMKAVKTIGLLVVCFTVCWLPFSLYLFVSEIIFRQPLFWPYLAFTWLGYINSFLNPILYCRHGTIRAALKDLLCSNSSKR</sequence>
<protein>
    <submittedName>
        <fullName evidence="12">Tyramine receptor</fullName>
    </submittedName>
</protein>
<dbReference type="EMBL" id="BLXT01001414">
    <property type="protein sequence ID" value="GFN85458.1"/>
    <property type="molecule type" value="Genomic_DNA"/>
</dbReference>
<name>A0AAV3YTU0_9GAST</name>
<evidence type="ECO:0000256" key="4">
    <source>
        <dbReference type="ARBA" id="ARBA00022989"/>
    </source>
</evidence>
<evidence type="ECO:0000256" key="2">
    <source>
        <dbReference type="ARBA" id="ARBA00022475"/>
    </source>
</evidence>
<dbReference type="Gene3D" id="1.20.1070.10">
    <property type="entry name" value="Rhodopsin 7-helix transmembrane proteins"/>
    <property type="match status" value="2"/>
</dbReference>
<feature type="transmembrane region" description="Helical" evidence="10">
    <location>
        <begin position="402"/>
        <end position="421"/>
    </location>
</feature>
<dbReference type="InterPro" id="IPR000276">
    <property type="entry name" value="GPCR_Rhodpsn"/>
</dbReference>
<dbReference type="AlphaFoldDB" id="A0AAV3YTU0"/>
<dbReference type="InterPro" id="IPR017452">
    <property type="entry name" value="GPCR_Rhodpsn_7TM"/>
</dbReference>
<dbReference type="PRINTS" id="PR00237">
    <property type="entry name" value="GPCRRHODOPSN"/>
</dbReference>
<feature type="transmembrane region" description="Helical" evidence="10">
    <location>
        <begin position="433"/>
        <end position="454"/>
    </location>
</feature>
<dbReference type="Proteomes" id="UP000735302">
    <property type="component" value="Unassembled WGS sequence"/>
</dbReference>
<dbReference type="GO" id="GO:0004930">
    <property type="term" value="F:G protein-coupled receptor activity"/>
    <property type="evidence" value="ECO:0007669"/>
    <property type="project" value="UniProtKB-KW"/>
</dbReference>
<evidence type="ECO:0000259" key="11">
    <source>
        <dbReference type="PROSITE" id="PS50262"/>
    </source>
</evidence>
<comment type="subcellular location">
    <subcellularLocation>
        <location evidence="1">Cell membrane</location>
        <topology evidence="1">Multi-pass membrane protein</topology>
    </subcellularLocation>
</comment>
<evidence type="ECO:0000256" key="3">
    <source>
        <dbReference type="ARBA" id="ARBA00022692"/>
    </source>
</evidence>
<dbReference type="GO" id="GO:0071880">
    <property type="term" value="P:adenylate cyclase-activating adrenergic receptor signaling pathway"/>
    <property type="evidence" value="ECO:0007669"/>
    <property type="project" value="TreeGrafter"/>
</dbReference>
<feature type="domain" description="G-protein coupled receptors family 1 profile" evidence="11">
    <location>
        <begin position="1"/>
        <end position="453"/>
    </location>
</feature>
<keyword evidence="7 12" id="KW-0675">Receptor</keyword>
<feature type="region of interest" description="Disordered" evidence="9">
    <location>
        <begin position="198"/>
        <end position="237"/>
    </location>
</feature>
<feature type="transmembrane region" description="Helical" evidence="10">
    <location>
        <begin position="35"/>
        <end position="55"/>
    </location>
</feature>
<evidence type="ECO:0000313" key="13">
    <source>
        <dbReference type="Proteomes" id="UP000735302"/>
    </source>
</evidence>
<evidence type="ECO:0000256" key="9">
    <source>
        <dbReference type="SAM" id="MobiDB-lite"/>
    </source>
</evidence>
<gene>
    <name evidence="12" type="ORF">PoB_001196400</name>
</gene>
<organism evidence="12 13">
    <name type="scientific">Plakobranchus ocellatus</name>
    <dbReference type="NCBI Taxonomy" id="259542"/>
    <lineage>
        <taxon>Eukaryota</taxon>
        <taxon>Metazoa</taxon>
        <taxon>Spiralia</taxon>
        <taxon>Lophotrochozoa</taxon>
        <taxon>Mollusca</taxon>
        <taxon>Gastropoda</taxon>
        <taxon>Heterobranchia</taxon>
        <taxon>Euthyneura</taxon>
        <taxon>Panpulmonata</taxon>
        <taxon>Sacoglossa</taxon>
        <taxon>Placobranchoidea</taxon>
        <taxon>Plakobranchidae</taxon>
        <taxon>Plakobranchus</taxon>
    </lineage>
</organism>
<dbReference type="GO" id="GO:0043410">
    <property type="term" value="P:positive regulation of MAPK cascade"/>
    <property type="evidence" value="ECO:0007669"/>
    <property type="project" value="TreeGrafter"/>
</dbReference>
<dbReference type="PANTHER" id="PTHR24248">
    <property type="entry name" value="ADRENERGIC RECEPTOR-RELATED G-PROTEIN COUPLED RECEPTOR"/>
    <property type="match status" value="1"/>
</dbReference>
<keyword evidence="2" id="KW-1003">Cell membrane</keyword>